<dbReference type="AlphaFoldDB" id="A0A0P0W2R5"/>
<dbReference type="Proteomes" id="UP000059680">
    <property type="component" value="Chromosome 3"/>
</dbReference>
<accession>A0A0P0W2R5</accession>
<name>A0A0P0W2R5_ORYSJ</name>
<keyword evidence="2" id="KW-1185">Reference proteome</keyword>
<dbReference type="PaxDb" id="39947-A0A0P0W2R5"/>
<dbReference type="InParanoid" id="A0A0P0W2R5"/>
<evidence type="ECO:0000313" key="2">
    <source>
        <dbReference type="Proteomes" id="UP000059680"/>
    </source>
</evidence>
<dbReference type="PANTHER" id="PTHR33144">
    <property type="entry name" value="OS10G0409366 PROTEIN-RELATED"/>
    <property type="match status" value="1"/>
</dbReference>
<protein>
    <submittedName>
        <fullName evidence="1">Os03g0714750 protein</fullName>
    </submittedName>
</protein>
<dbReference type="EMBL" id="AP014959">
    <property type="protein sequence ID" value="BAS86070.1"/>
    <property type="molecule type" value="Genomic_DNA"/>
</dbReference>
<organism evidence="1 2">
    <name type="scientific">Oryza sativa subsp. japonica</name>
    <name type="common">Rice</name>
    <dbReference type="NCBI Taxonomy" id="39947"/>
    <lineage>
        <taxon>Eukaryota</taxon>
        <taxon>Viridiplantae</taxon>
        <taxon>Streptophyta</taxon>
        <taxon>Embryophyta</taxon>
        <taxon>Tracheophyta</taxon>
        <taxon>Spermatophyta</taxon>
        <taxon>Magnoliopsida</taxon>
        <taxon>Liliopsida</taxon>
        <taxon>Poales</taxon>
        <taxon>Poaceae</taxon>
        <taxon>BOP clade</taxon>
        <taxon>Oryzoideae</taxon>
        <taxon>Oryzeae</taxon>
        <taxon>Oryzinae</taxon>
        <taxon>Oryza</taxon>
        <taxon>Oryza sativa</taxon>
    </lineage>
</organism>
<reference evidence="1 2" key="2">
    <citation type="journal article" date="2013" name="Plant Cell Physiol.">
        <title>Rice Annotation Project Database (RAP-DB): an integrative and interactive database for rice genomics.</title>
        <authorList>
            <person name="Sakai H."/>
            <person name="Lee S.S."/>
            <person name="Tanaka T."/>
            <person name="Numa H."/>
            <person name="Kim J."/>
            <person name="Kawahara Y."/>
            <person name="Wakimoto H."/>
            <person name="Yang C.C."/>
            <person name="Iwamoto M."/>
            <person name="Abe T."/>
            <person name="Yamada Y."/>
            <person name="Muto A."/>
            <person name="Inokuchi H."/>
            <person name="Ikemura T."/>
            <person name="Matsumoto T."/>
            <person name="Sasaki T."/>
            <person name="Itoh T."/>
        </authorList>
    </citation>
    <scope>NUCLEOTIDE SEQUENCE [LARGE SCALE GENOMIC DNA]</scope>
    <source>
        <strain evidence="2">cv. Nipponbare</strain>
    </source>
</reference>
<gene>
    <name evidence="1" type="ordered locus">Os03g0714750</name>
    <name evidence="1" type="ORF">OSNPB_030714750</name>
</gene>
<dbReference type="PANTHER" id="PTHR33144:SF50">
    <property type="entry name" value="OS03G0714750 PROTEIN"/>
    <property type="match status" value="1"/>
</dbReference>
<reference evidence="2" key="1">
    <citation type="journal article" date="2005" name="Nature">
        <title>The map-based sequence of the rice genome.</title>
        <authorList>
            <consortium name="International rice genome sequencing project (IRGSP)"/>
            <person name="Matsumoto T."/>
            <person name="Wu J."/>
            <person name="Kanamori H."/>
            <person name="Katayose Y."/>
            <person name="Fujisawa M."/>
            <person name="Namiki N."/>
            <person name="Mizuno H."/>
            <person name="Yamamoto K."/>
            <person name="Antonio B.A."/>
            <person name="Baba T."/>
            <person name="Sakata K."/>
            <person name="Nagamura Y."/>
            <person name="Aoki H."/>
            <person name="Arikawa K."/>
            <person name="Arita K."/>
            <person name="Bito T."/>
            <person name="Chiden Y."/>
            <person name="Fujitsuka N."/>
            <person name="Fukunaka R."/>
            <person name="Hamada M."/>
            <person name="Harada C."/>
            <person name="Hayashi A."/>
            <person name="Hijishita S."/>
            <person name="Honda M."/>
            <person name="Hosokawa S."/>
            <person name="Ichikawa Y."/>
            <person name="Idonuma A."/>
            <person name="Iijima M."/>
            <person name="Ikeda M."/>
            <person name="Ikeno M."/>
            <person name="Ito K."/>
            <person name="Ito S."/>
            <person name="Ito T."/>
            <person name="Ito Y."/>
            <person name="Ito Y."/>
            <person name="Iwabuchi A."/>
            <person name="Kamiya K."/>
            <person name="Karasawa W."/>
            <person name="Kurita K."/>
            <person name="Katagiri S."/>
            <person name="Kikuta A."/>
            <person name="Kobayashi H."/>
            <person name="Kobayashi N."/>
            <person name="Machita K."/>
            <person name="Maehara T."/>
            <person name="Masukawa M."/>
            <person name="Mizubayashi T."/>
            <person name="Mukai Y."/>
            <person name="Nagasaki H."/>
            <person name="Nagata Y."/>
            <person name="Naito S."/>
            <person name="Nakashima M."/>
            <person name="Nakama Y."/>
            <person name="Nakamichi Y."/>
            <person name="Nakamura M."/>
            <person name="Meguro A."/>
            <person name="Negishi M."/>
            <person name="Ohta I."/>
            <person name="Ohta T."/>
            <person name="Okamoto M."/>
            <person name="Ono N."/>
            <person name="Saji S."/>
            <person name="Sakaguchi M."/>
            <person name="Sakai K."/>
            <person name="Shibata M."/>
            <person name="Shimokawa T."/>
            <person name="Song J."/>
            <person name="Takazaki Y."/>
            <person name="Terasawa K."/>
            <person name="Tsugane M."/>
            <person name="Tsuji K."/>
            <person name="Ueda S."/>
            <person name="Waki K."/>
            <person name="Yamagata H."/>
            <person name="Yamamoto M."/>
            <person name="Yamamoto S."/>
            <person name="Yamane H."/>
            <person name="Yoshiki S."/>
            <person name="Yoshihara R."/>
            <person name="Yukawa K."/>
            <person name="Zhong H."/>
            <person name="Yano M."/>
            <person name="Yuan Q."/>
            <person name="Ouyang S."/>
            <person name="Liu J."/>
            <person name="Jones K.M."/>
            <person name="Gansberger K."/>
            <person name="Moffat K."/>
            <person name="Hill J."/>
            <person name="Bera J."/>
            <person name="Fadrosh D."/>
            <person name="Jin S."/>
            <person name="Johri S."/>
            <person name="Kim M."/>
            <person name="Overton L."/>
            <person name="Reardon M."/>
            <person name="Tsitrin T."/>
            <person name="Vuong H."/>
            <person name="Weaver B."/>
            <person name="Ciecko A."/>
            <person name="Tallon L."/>
            <person name="Jackson J."/>
            <person name="Pai G."/>
            <person name="Aken S.V."/>
            <person name="Utterback T."/>
            <person name="Reidmuller S."/>
            <person name="Feldblyum T."/>
            <person name="Hsiao J."/>
            <person name="Zismann V."/>
            <person name="Iobst S."/>
            <person name="de Vazeille A.R."/>
            <person name="Buell C.R."/>
            <person name="Ying K."/>
            <person name="Li Y."/>
            <person name="Lu T."/>
            <person name="Huang Y."/>
            <person name="Zhao Q."/>
            <person name="Feng Q."/>
            <person name="Zhang L."/>
            <person name="Zhu J."/>
            <person name="Weng Q."/>
            <person name="Mu J."/>
            <person name="Lu Y."/>
            <person name="Fan D."/>
            <person name="Liu Y."/>
            <person name="Guan J."/>
            <person name="Zhang Y."/>
            <person name="Yu S."/>
            <person name="Liu X."/>
            <person name="Zhang Y."/>
            <person name="Hong G."/>
            <person name="Han B."/>
            <person name="Choisne N."/>
            <person name="Demange N."/>
            <person name="Orjeda G."/>
            <person name="Samain S."/>
            <person name="Cattolico L."/>
            <person name="Pelletier E."/>
            <person name="Couloux A."/>
            <person name="Segurens B."/>
            <person name="Wincker P."/>
            <person name="D'Hont A."/>
            <person name="Scarpelli C."/>
            <person name="Weissenbach J."/>
            <person name="Salanoubat M."/>
            <person name="Quetier F."/>
            <person name="Yu Y."/>
            <person name="Kim H.R."/>
            <person name="Rambo T."/>
            <person name="Currie J."/>
            <person name="Collura K."/>
            <person name="Luo M."/>
            <person name="Yang T."/>
            <person name="Ammiraju J.S.S."/>
            <person name="Engler F."/>
            <person name="Soderlund C."/>
            <person name="Wing R.A."/>
            <person name="Palmer L.E."/>
            <person name="de la Bastide M."/>
            <person name="Spiegel L."/>
            <person name="Nascimento L."/>
            <person name="Zutavern T."/>
            <person name="O'Shaughnessy A."/>
            <person name="Dike S."/>
            <person name="Dedhia N."/>
            <person name="Preston R."/>
            <person name="Balija V."/>
            <person name="McCombie W.R."/>
            <person name="Chow T."/>
            <person name="Chen H."/>
            <person name="Chung M."/>
            <person name="Chen C."/>
            <person name="Shaw J."/>
            <person name="Wu H."/>
            <person name="Hsiao K."/>
            <person name="Chao Y."/>
            <person name="Chu M."/>
            <person name="Cheng C."/>
            <person name="Hour A."/>
            <person name="Lee P."/>
            <person name="Lin S."/>
            <person name="Lin Y."/>
            <person name="Liou J."/>
            <person name="Liu S."/>
            <person name="Hsing Y."/>
            <person name="Raghuvanshi S."/>
            <person name="Mohanty A."/>
            <person name="Bharti A.K."/>
            <person name="Gaur A."/>
            <person name="Gupta V."/>
            <person name="Kumar D."/>
            <person name="Ravi V."/>
            <person name="Vij S."/>
            <person name="Kapur A."/>
            <person name="Khurana P."/>
            <person name="Khurana P."/>
            <person name="Khurana J.P."/>
            <person name="Tyagi A.K."/>
            <person name="Gaikwad K."/>
            <person name="Singh A."/>
            <person name="Dalal V."/>
            <person name="Srivastava S."/>
            <person name="Dixit A."/>
            <person name="Pal A.K."/>
            <person name="Ghazi I.A."/>
            <person name="Yadav M."/>
            <person name="Pandit A."/>
            <person name="Bhargava A."/>
            <person name="Sureshbabu K."/>
            <person name="Batra K."/>
            <person name="Sharma T.R."/>
            <person name="Mohapatra T."/>
            <person name="Singh N.K."/>
            <person name="Messing J."/>
            <person name="Nelson A.B."/>
            <person name="Fuks G."/>
            <person name="Kavchok S."/>
            <person name="Keizer G."/>
            <person name="Linton E."/>
            <person name="Llaca V."/>
            <person name="Song R."/>
            <person name="Tanyolac B."/>
            <person name="Young S."/>
            <person name="Ho-Il K."/>
            <person name="Hahn J.H."/>
            <person name="Sangsakoo G."/>
            <person name="Vanavichit A."/>
            <person name="de Mattos Luiz.A.T."/>
            <person name="Zimmer P.D."/>
            <person name="Malone G."/>
            <person name="Dellagostin O."/>
            <person name="de Oliveira A.C."/>
            <person name="Bevan M."/>
            <person name="Bancroft I."/>
            <person name="Minx P."/>
            <person name="Cordum H."/>
            <person name="Wilson R."/>
            <person name="Cheng Z."/>
            <person name="Jin W."/>
            <person name="Jiang J."/>
            <person name="Leong S.A."/>
            <person name="Iwama H."/>
            <person name="Gojobori T."/>
            <person name="Itoh T."/>
            <person name="Niimura Y."/>
            <person name="Fujii Y."/>
            <person name="Habara T."/>
            <person name="Sakai H."/>
            <person name="Sato Y."/>
            <person name="Wilson G."/>
            <person name="Kumar K."/>
            <person name="McCouch S."/>
            <person name="Juretic N."/>
            <person name="Hoen D."/>
            <person name="Wright S."/>
            <person name="Bruskiewich R."/>
            <person name="Bureau T."/>
            <person name="Miyao A."/>
            <person name="Hirochika H."/>
            <person name="Nishikawa T."/>
            <person name="Kadowaki K."/>
            <person name="Sugiura M."/>
            <person name="Burr B."/>
            <person name="Sasaki T."/>
        </authorList>
    </citation>
    <scope>NUCLEOTIDE SEQUENCE [LARGE SCALE GENOMIC DNA]</scope>
    <source>
        <strain evidence="2">cv. Nipponbare</strain>
    </source>
</reference>
<sequence>MAKEKVSGGRVEINKYELQRMMQIERNNEVLVQHLPHLAGKFKMNAQKTRQITSNMPSKSVDFQCHDAYFSEEDVQDQSYEENDLRELSEADDMDQSFEANMDSYDGKNVKLKVDYNEHFQPVGPYASKLANVIGNLAKGKFLSLAYEDWTDVPNKDDVWDNVKRYFDLDECLKDYVMRSAHKKWKDFKSRLKAKYFDPEKTNKELWKKT</sequence>
<reference evidence="1 2" key="3">
    <citation type="journal article" date="2013" name="Rice">
        <title>Improvement of the Oryza sativa Nipponbare reference genome using next generation sequence and optical map data.</title>
        <authorList>
            <person name="Kawahara Y."/>
            <person name="de la Bastide M."/>
            <person name="Hamilton J.P."/>
            <person name="Kanamori H."/>
            <person name="McCombie W.R."/>
            <person name="Ouyang S."/>
            <person name="Schwartz D.C."/>
            <person name="Tanaka T."/>
            <person name="Wu J."/>
            <person name="Zhou S."/>
            <person name="Childs K.L."/>
            <person name="Davidson R.M."/>
            <person name="Lin H."/>
            <person name="Quesada-Ocampo L."/>
            <person name="Vaillancourt B."/>
            <person name="Sakai H."/>
            <person name="Lee S.S."/>
            <person name="Kim J."/>
            <person name="Numa H."/>
            <person name="Itoh T."/>
            <person name="Buell C.R."/>
            <person name="Matsumoto T."/>
        </authorList>
    </citation>
    <scope>NUCLEOTIDE SEQUENCE [LARGE SCALE GENOMIC DNA]</scope>
    <source>
        <strain evidence="2">cv. Nipponbare</strain>
    </source>
</reference>
<proteinExistence type="predicted"/>
<evidence type="ECO:0000313" key="1">
    <source>
        <dbReference type="EMBL" id="BAS86070.1"/>
    </source>
</evidence>